<dbReference type="InterPro" id="IPR001264">
    <property type="entry name" value="Glyco_trans_51"/>
</dbReference>
<feature type="domain" description="Penicillin-binding C-terminal" evidence="15">
    <location>
        <begin position="667"/>
        <end position="752"/>
    </location>
</feature>
<evidence type="ECO:0000256" key="7">
    <source>
        <dbReference type="ARBA" id="ARBA00022679"/>
    </source>
</evidence>
<dbReference type="InterPro" id="IPR001460">
    <property type="entry name" value="PCN-bd_Tpept"/>
</dbReference>
<keyword evidence="7" id="KW-0808">Transferase</keyword>
<evidence type="ECO:0000256" key="2">
    <source>
        <dbReference type="ARBA" id="ARBA00007090"/>
    </source>
</evidence>
<dbReference type="Pfam" id="PF00905">
    <property type="entry name" value="Transpeptidase"/>
    <property type="match status" value="1"/>
</dbReference>
<evidence type="ECO:0000259" key="15">
    <source>
        <dbReference type="Pfam" id="PF06832"/>
    </source>
</evidence>
<dbReference type="NCBIfam" id="TIGR02073">
    <property type="entry name" value="PBP_1c"/>
    <property type="match status" value="1"/>
</dbReference>
<dbReference type="Pfam" id="PF06832">
    <property type="entry name" value="BiPBP_C"/>
    <property type="match status" value="1"/>
</dbReference>
<dbReference type="GO" id="GO:0004180">
    <property type="term" value="F:carboxypeptidase activity"/>
    <property type="evidence" value="ECO:0007669"/>
    <property type="project" value="UniProtKB-KW"/>
</dbReference>
<feature type="region of interest" description="Disordered" evidence="12">
    <location>
        <begin position="481"/>
        <end position="544"/>
    </location>
</feature>
<dbReference type="InterPro" id="IPR036950">
    <property type="entry name" value="PBP_transglycosylase"/>
</dbReference>
<comment type="pathway">
    <text evidence="1">Cell wall biogenesis; peptidoglycan biosynthesis.</text>
</comment>
<dbReference type="GO" id="GO:0008955">
    <property type="term" value="F:peptidoglycan glycosyltransferase activity"/>
    <property type="evidence" value="ECO:0007669"/>
    <property type="project" value="UniProtKB-EC"/>
</dbReference>
<keyword evidence="4" id="KW-0121">Carboxypeptidase</keyword>
<dbReference type="Gene3D" id="1.10.3810.10">
    <property type="entry name" value="Biosynthetic peptidoglycan transglycosylase-like"/>
    <property type="match status" value="1"/>
</dbReference>
<evidence type="ECO:0000256" key="1">
    <source>
        <dbReference type="ARBA" id="ARBA00004752"/>
    </source>
</evidence>
<dbReference type="SUPFAM" id="SSF56601">
    <property type="entry name" value="beta-lactamase/transpeptidase-like"/>
    <property type="match status" value="1"/>
</dbReference>
<dbReference type="GO" id="GO:0006508">
    <property type="term" value="P:proteolysis"/>
    <property type="evidence" value="ECO:0007669"/>
    <property type="project" value="UniProtKB-KW"/>
</dbReference>
<dbReference type="AlphaFoldDB" id="A0A318SY36"/>
<evidence type="ECO:0000256" key="3">
    <source>
        <dbReference type="ARBA" id="ARBA00007739"/>
    </source>
</evidence>
<protein>
    <recommendedName>
        <fullName evidence="10">peptidoglycan glycosyltransferase</fullName>
        <ecNumber evidence="10">2.4.99.28</ecNumber>
    </recommendedName>
</protein>
<comment type="similarity">
    <text evidence="2">In the C-terminal section; belongs to the transpeptidase family.</text>
</comment>
<dbReference type="InterPro" id="IPR050396">
    <property type="entry name" value="Glycosyltr_51/Transpeptidase"/>
</dbReference>
<evidence type="ECO:0000256" key="5">
    <source>
        <dbReference type="ARBA" id="ARBA00022670"/>
    </source>
</evidence>
<feature type="domain" description="Penicillin-binding protein transpeptidase" evidence="13">
    <location>
        <begin position="302"/>
        <end position="463"/>
    </location>
</feature>
<comment type="caution">
    <text evidence="16">The sequence shown here is derived from an EMBL/GenBank/DDBJ whole genome shotgun (WGS) entry which is preliminary data.</text>
</comment>
<reference evidence="16 17" key="1">
    <citation type="submission" date="2018-06" db="EMBL/GenBank/DDBJ databases">
        <title>Genomic Encyclopedia of Type Strains, Phase III (KMG-III): the genomes of soil and plant-associated and newly described type strains.</title>
        <authorList>
            <person name="Whitman W."/>
        </authorList>
    </citation>
    <scope>NUCLEOTIDE SEQUENCE [LARGE SCALE GENOMIC DNA]</scope>
    <source>
        <strain evidence="16 17">ORS 1419</strain>
    </source>
</reference>
<feature type="compositionally biased region" description="Polar residues" evidence="12">
    <location>
        <begin position="495"/>
        <end position="507"/>
    </location>
</feature>
<keyword evidence="5" id="KW-0645">Protease</keyword>
<evidence type="ECO:0000256" key="12">
    <source>
        <dbReference type="SAM" id="MobiDB-lite"/>
    </source>
</evidence>
<evidence type="ECO:0000256" key="9">
    <source>
        <dbReference type="ARBA" id="ARBA00023268"/>
    </source>
</evidence>
<keyword evidence="9" id="KW-0511">Multifunctional enzyme</keyword>
<accession>A0A318SY36</accession>
<dbReference type="UniPathway" id="UPA00219"/>
<keyword evidence="6" id="KW-0328">Glycosyltransferase</keyword>
<evidence type="ECO:0000256" key="10">
    <source>
        <dbReference type="ARBA" id="ARBA00044770"/>
    </source>
</evidence>
<dbReference type="InterPro" id="IPR011815">
    <property type="entry name" value="PBP_1c"/>
</dbReference>
<dbReference type="GO" id="GO:0009252">
    <property type="term" value="P:peptidoglycan biosynthetic process"/>
    <property type="evidence" value="ECO:0007669"/>
    <property type="project" value="UniProtKB-UniPathway"/>
</dbReference>
<feature type="domain" description="Glycosyl transferase family 51" evidence="14">
    <location>
        <begin position="54"/>
        <end position="225"/>
    </location>
</feature>
<comment type="catalytic activity">
    <reaction evidence="11">
        <text>[GlcNAc-(1-&gt;4)-Mur2Ac(oyl-L-Ala-gamma-D-Glu-L-Lys-D-Ala-D-Ala)](n)-di-trans,octa-cis-undecaprenyl diphosphate + beta-D-GlcNAc-(1-&gt;4)-Mur2Ac(oyl-L-Ala-gamma-D-Glu-L-Lys-D-Ala-D-Ala)-di-trans,octa-cis-undecaprenyl diphosphate = [GlcNAc-(1-&gt;4)-Mur2Ac(oyl-L-Ala-gamma-D-Glu-L-Lys-D-Ala-D-Ala)](n+1)-di-trans,octa-cis-undecaprenyl diphosphate + di-trans,octa-cis-undecaprenyl diphosphate + H(+)</text>
        <dbReference type="Rhea" id="RHEA:23708"/>
        <dbReference type="Rhea" id="RHEA-COMP:9602"/>
        <dbReference type="Rhea" id="RHEA-COMP:9603"/>
        <dbReference type="ChEBI" id="CHEBI:15378"/>
        <dbReference type="ChEBI" id="CHEBI:58405"/>
        <dbReference type="ChEBI" id="CHEBI:60033"/>
        <dbReference type="ChEBI" id="CHEBI:78435"/>
        <dbReference type="EC" id="2.4.99.28"/>
    </reaction>
</comment>
<dbReference type="InterPro" id="IPR009647">
    <property type="entry name" value="PBP_C"/>
</dbReference>
<keyword evidence="8" id="KW-0378">Hydrolase</keyword>
<evidence type="ECO:0000256" key="6">
    <source>
        <dbReference type="ARBA" id="ARBA00022676"/>
    </source>
</evidence>
<dbReference type="PANTHER" id="PTHR32282">
    <property type="entry name" value="BINDING PROTEIN TRANSPEPTIDASE, PUTATIVE-RELATED"/>
    <property type="match status" value="1"/>
</dbReference>
<proteinExistence type="inferred from homology"/>
<evidence type="ECO:0000259" key="14">
    <source>
        <dbReference type="Pfam" id="PF00912"/>
    </source>
</evidence>
<dbReference type="EC" id="2.4.99.28" evidence="10"/>
<dbReference type="OrthoDB" id="9766909at2"/>
<dbReference type="InterPro" id="IPR012338">
    <property type="entry name" value="Beta-lactam/transpept-like"/>
</dbReference>
<dbReference type="Pfam" id="PF00912">
    <property type="entry name" value="Transgly"/>
    <property type="match status" value="1"/>
</dbReference>
<dbReference type="SUPFAM" id="SSF53955">
    <property type="entry name" value="Lysozyme-like"/>
    <property type="match status" value="1"/>
</dbReference>
<evidence type="ECO:0000256" key="11">
    <source>
        <dbReference type="ARBA" id="ARBA00049902"/>
    </source>
</evidence>
<dbReference type="Proteomes" id="UP000247454">
    <property type="component" value="Unassembled WGS sequence"/>
</dbReference>
<dbReference type="Gene3D" id="3.40.710.10">
    <property type="entry name" value="DD-peptidase/beta-lactamase superfamily"/>
    <property type="match status" value="2"/>
</dbReference>
<organism evidence="16 17">
    <name type="scientific">Phyllobacterium leguminum</name>
    <dbReference type="NCBI Taxonomy" id="314237"/>
    <lineage>
        <taxon>Bacteria</taxon>
        <taxon>Pseudomonadati</taxon>
        <taxon>Pseudomonadota</taxon>
        <taxon>Alphaproteobacteria</taxon>
        <taxon>Hyphomicrobiales</taxon>
        <taxon>Phyllobacteriaceae</taxon>
        <taxon>Phyllobacterium</taxon>
    </lineage>
</organism>
<dbReference type="GO" id="GO:0030288">
    <property type="term" value="C:outer membrane-bounded periplasmic space"/>
    <property type="evidence" value="ECO:0007669"/>
    <property type="project" value="TreeGrafter"/>
</dbReference>
<sequence length="756" mass="80927">MKGSKTAVLTTIAFIATGTMTATLLTLDRLHPPPLNATLSPEVIDRNNHLLRAFATKDGRWRLKTTLDDVDPRFVRMLVAYEDRRFWSHHGIDPLALMRAAGQFLANGRIVSGGSTLSMQLAKLIEPRTERSIGAKLRQLARAIQIERRLSKQEILELYLTLAPYGGNLEGVRAASLAWFGKEPRLMTIAEAALLVALPQLPEKRRPDRNQVGARAARDRVLERMAATGTIDAGEIVRASAESVPSTRRALPALAPHLANDAMRADPAVRVRKVTLDRKVQAGLENVAKAAAATLPPRTSVAMILADAATGEILGDVGSADYFDDSRWGWIDMTKIPRSPGSTLKPFIYGLALEDGLVAQETIIEDRPASFSGYRPQNFDMSYQGDVSIREALQLSLNVPAVRLLDAVGPTRLMVRFRRAGVDAQLPKGETPGLAIGLGGVGLTLRDLVQLYAGLANEGRVVRLGDGVGKEGHVELCEAPPSGLPAISPSRGEITPSQGFRTQSQTLQKERRGSCQPISPLEGEMPGKAEGGIAPPAFPQMHDPHPLLTPAATWAIADILSGVLPPKGSPRLGIAYKTGTSYGYRDAWSVGFDGRHVLGVWVGRADNAAVPGLTGYASAAPILFEAFAKSGLAIAPLPRPPAGTVRMSRAELPPGLRRFAPGSLVTASAREAAPEIVYPPEGSAVELMAGEGGEMSPLMLKLQGGRAPFRWLANGRPLPEPSRRRTTSWMPDGAGYSTLTVIDAAGRAASVGVWVK</sequence>
<dbReference type="EMBL" id="QJTF01000030">
    <property type="protein sequence ID" value="PYE85319.1"/>
    <property type="molecule type" value="Genomic_DNA"/>
</dbReference>
<evidence type="ECO:0000256" key="8">
    <source>
        <dbReference type="ARBA" id="ARBA00022801"/>
    </source>
</evidence>
<dbReference type="InterPro" id="IPR023346">
    <property type="entry name" value="Lysozyme-like_dom_sf"/>
</dbReference>
<keyword evidence="17" id="KW-1185">Reference proteome</keyword>
<name>A0A318SY36_9HYPH</name>
<comment type="similarity">
    <text evidence="3">In the N-terminal section; belongs to the glycosyltransferase 51 family.</text>
</comment>
<dbReference type="GO" id="GO:0008658">
    <property type="term" value="F:penicillin binding"/>
    <property type="evidence" value="ECO:0007669"/>
    <property type="project" value="InterPro"/>
</dbReference>
<evidence type="ECO:0000313" key="16">
    <source>
        <dbReference type="EMBL" id="PYE85319.1"/>
    </source>
</evidence>
<evidence type="ECO:0000259" key="13">
    <source>
        <dbReference type="Pfam" id="PF00905"/>
    </source>
</evidence>
<dbReference type="PANTHER" id="PTHR32282:SF15">
    <property type="entry name" value="PENICILLIN-BINDING PROTEIN 1C"/>
    <property type="match status" value="1"/>
</dbReference>
<evidence type="ECO:0000313" key="17">
    <source>
        <dbReference type="Proteomes" id="UP000247454"/>
    </source>
</evidence>
<gene>
    <name evidence="16" type="ORF">C7477_1301</name>
</gene>
<evidence type="ECO:0000256" key="4">
    <source>
        <dbReference type="ARBA" id="ARBA00022645"/>
    </source>
</evidence>